<name>A0ABX2K855_9MYCO</name>
<protein>
    <recommendedName>
        <fullName evidence="9">Ribokinase</fullName>
        <shortName evidence="9">RK</shortName>
        <ecNumber evidence="9">2.7.1.15</ecNumber>
    </recommendedName>
</protein>
<keyword evidence="8 9" id="KW-0119">Carbohydrate metabolism</keyword>
<keyword evidence="12" id="KW-1185">Reference proteome</keyword>
<keyword evidence="2 9" id="KW-0479">Metal-binding</keyword>
<comment type="subcellular location">
    <subcellularLocation>
        <location evidence="9">Cytoplasm</location>
    </subcellularLocation>
</comment>
<evidence type="ECO:0000256" key="6">
    <source>
        <dbReference type="ARBA" id="ARBA00022842"/>
    </source>
</evidence>
<comment type="caution">
    <text evidence="11">The sequence shown here is derived from an EMBL/GenBank/DDBJ whole genome shotgun (WGS) entry which is preliminary data.</text>
</comment>
<comment type="similarity">
    <text evidence="9">Belongs to the carbohydrate kinase PfkB family. Ribokinase subfamily.</text>
</comment>
<dbReference type="InterPro" id="IPR011611">
    <property type="entry name" value="PfkB_dom"/>
</dbReference>
<comment type="cofactor">
    <cofactor evidence="9">
        <name>Mg(2+)</name>
        <dbReference type="ChEBI" id="CHEBI:18420"/>
    </cofactor>
    <text evidence="9">Requires a divalent cation, most likely magnesium in vivo, as an electrophilic catalyst to aid phosphoryl group transfer. It is the chelate of the metal and the nucleotide that is the actual substrate.</text>
</comment>
<comment type="activity regulation">
    <text evidence="9">Activated by a monovalent cation that binds near, but not in, the active site. The most likely occupant of the site in vivo is potassium. Ion binding induces a conformational change that may alter substrate affinity.</text>
</comment>
<feature type="binding site" evidence="9">
    <location>
        <position position="178"/>
    </location>
    <ligand>
        <name>ATP</name>
        <dbReference type="ChEBI" id="CHEBI:30616"/>
    </ligand>
</feature>
<keyword evidence="9" id="KW-0963">Cytoplasm</keyword>
<comment type="subunit">
    <text evidence="9">Homodimer.</text>
</comment>
<keyword evidence="3 9" id="KW-0547">Nucleotide-binding</keyword>
<reference evidence="11 12" key="1">
    <citation type="submission" date="2019-05" db="EMBL/GenBank/DDBJ databases">
        <title>Mycolicibacterium sphagni ENV482 genome assembly.</title>
        <authorList>
            <person name="Chen W."/>
            <person name="Faulkner N.W."/>
            <person name="Hyman M.R."/>
        </authorList>
    </citation>
    <scope>NUCLEOTIDE SEQUENCE [LARGE SCALE GENOMIC DNA]</scope>
    <source>
        <strain evidence="11 12">ENV482</strain>
    </source>
</reference>
<keyword evidence="5 9" id="KW-0067">ATP-binding</keyword>
<dbReference type="PANTHER" id="PTHR10584:SF166">
    <property type="entry name" value="RIBOKINASE"/>
    <property type="match status" value="1"/>
</dbReference>
<feature type="domain" description="Carbohydrate kinase PfkB" evidence="10">
    <location>
        <begin position="2"/>
        <end position="267"/>
    </location>
</feature>
<evidence type="ECO:0000256" key="7">
    <source>
        <dbReference type="ARBA" id="ARBA00022958"/>
    </source>
</evidence>
<dbReference type="HAMAP" id="MF_01987">
    <property type="entry name" value="Ribokinase"/>
    <property type="match status" value="1"/>
</dbReference>
<feature type="binding site" evidence="9">
    <location>
        <begin position="33"/>
        <end position="37"/>
    </location>
    <ligand>
        <name>substrate</name>
    </ligand>
</feature>
<evidence type="ECO:0000313" key="12">
    <source>
        <dbReference type="Proteomes" id="UP000708347"/>
    </source>
</evidence>
<feature type="binding site" evidence="9">
    <location>
        <position position="258"/>
    </location>
    <ligand>
        <name>K(+)</name>
        <dbReference type="ChEBI" id="CHEBI:29103"/>
    </ligand>
</feature>
<feature type="binding site" evidence="9">
    <location>
        <position position="260"/>
    </location>
    <ligand>
        <name>K(+)</name>
        <dbReference type="ChEBI" id="CHEBI:29103"/>
    </ligand>
</feature>
<evidence type="ECO:0000313" key="11">
    <source>
        <dbReference type="EMBL" id="NTY63268.1"/>
    </source>
</evidence>
<evidence type="ECO:0000256" key="4">
    <source>
        <dbReference type="ARBA" id="ARBA00022777"/>
    </source>
</evidence>
<gene>
    <name evidence="9" type="primary">rbsK</name>
    <name evidence="11" type="ORF">FEG63_27480</name>
</gene>
<dbReference type="InterPro" id="IPR029056">
    <property type="entry name" value="Ribokinase-like"/>
</dbReference>
<dbReference type="Gene3D" id="3.40.1190.20">
    <property type="match status" value="1"/>
</dbReference>
<evidence type="ECO:0000256" key="2">
    <source>
        <dbReference type="ARBA" id="ARBA00022723"/>
    </source>
</evidence>
<feature type="binding site" evidence="9">
    <location>
        <begin position="226"/>
        <end position="227"/>
    </location>
    <ligand>
        <name>ATP</name>
        <dbReference type="ChEBI" id="CHEBI:30616"/>
    </ligand>
</feature>
<keyword evidence="1 9" id="KW-0808">Transferase</keyword>
<comment type="catalytic activity">
    <reaction evidence="9">
        <text>D-ribose + ATP = D-ribose 5-phosphate + ADP + H(+)</text>
        <dbReference type="Rhea" id="RHEA:13697"/>
        <dbReference type="ChEBI" id="CHEBI:15378"/>
        <dbReference type="ChEBI" id="CHEBI:30616"/>
        <dbReference type="ChEBI" id="CHEBI:47013"/>
        <dbReference type="ChEBI" id="CHEBI:78346"/>
        <dbReference type="ChEBI" id="CHEBI:456216"/>
        <dbReference type="EC" id="2.7.1.15"/>
    </reaction>
</comment>
<feature type="binding site" evidence="9">
    <location>
        <position position="223"/>
    </location>
    <ligand>
        <name>K(+)</name>
        <dbReference type="ChEBI" id="CHEBI:29103"/>
    </ligand>
</feature>
<feature type="binding site" evidence="9">
    <location>
        <position position="255"/>
    </location>
    <ligand>
        <name>K(+)</name>
        <dbReference type="ChEBI" id="CHEBI:29103"/>
    </ligand>
</feature>
<feature type="binding site" evidence="9">
    <location>
        <position position="227"/>
    </location>
    <ligand>
        <name>substrate</name>
    </ligand>
</feature>
<comment type="pathway">
    <text evidence="9">Carbohydrate metabolism; D-ribose degradation; D-ribose 5-phosphate from beta-D-ribopyranose: step 2/2.</text>
</comment>
<evidence type="ECO:0000256" key="9">
    <source>
        <dbReference type="HAMAP-Rule" id="MF_01987"/>
    </source>
</evidence>
<dbReference type="CDD" id="cd01174">
    <property type="entry name" value="ribokinase"/>
    <property type="match status" value="1"/>
</dbReference>
<dbReference type="EC" id="2.7.1.15" evidence="9"/>
<evidence type="ECO:0000256" key="5">
    <source>
        <dbReference type="ARBA" id="ARBA00022840"/>
    </source>
</evidence>
<evidence type="ECO:0000259" key="10">
    <source>
        <dbReference type="Pfam" id="PF00294"/>
    </source>
</evidence>
<organism evidence="11 12">
    <name type="scientific">Mycolicibacterium sphagni</name>
    <dbReference type="NCBI Taxonomy" id="1786"/>
    <lineage>
        <taxon>Bacteria</taxon>
        <taxon>Bacillati</taxon>
        <taxon>Actinomycetota</taxon>
        <taxon>Actinomycetes</taxon>
        <taxon>Mycobacteriales</taxon>
        <taxon>Mycobacteriaceae</taxon>
        <taxon>Mycolicibacterium</taxon>
    </lineage>
</organism>
<dbReference type="PRINTS" id="PR00990">
    <property type="entry name" value="RIBOKINASE"/>
</dbReference>
<dbReference type="Proteomes" id="UP000708347">
    <property type="component" value="Unassembled WGS sequence"/>
</dbReference>
<dbReference type="SUPFAM" id="SSF53613">
    <property type="entry name" value="Ribokinase-like"/>
    <property type="match status" value="1"/>
</dbReference>
<dbReference type="Pfam" id="PF00294">
    <property type="entry name" value="PfkB"/>
    <property type="match status" value="1"/>
</dbReference>
<keyword evidence="6 9" id="KW-0460">Magnesium</keyword>
<accession>A0ABX2K855</accession>
<sequence>MGSVNVDHFFRVTALPQAGETVLGSAVTTEPGGKGGNQAVAAARAGAHVQFVGAVGTDPAGAELRAHLSANGVGLDGLEELPVASGSAVILVDDDGENMIVVAPGANGHLTLASAPARAVIADCEVLLIQLEVPIATAVGAAREARSVGATVIVNASPVSTDPGLRDLADVTDVVIVNEAEEPHWVWPTRHLLITRGARGAIYRGADGDVEVPSPEVEAIDTTGAGDVFAGVLAADWSAGHDRALRRACAAGALATLVSGAGDCAPSTEAIDDVLTQY</sequence>
<dbReference type="EMBL" id="VBSB01000035">
    <property type="protein sequence ID" value="NTY63268.1"/>
    <property type="molecule type" value="Genomic_DNA"/>
</dbReference>
<comment type="function">
    <text evidence="9">Catalyzes the phosphorylation of ribose at O-5 in a reaction requiring ATP and magnesium. The resulting D-ribose-5-phosphate can then be used either for sythesis of nucleotides, histidine, and tryptophan, or as a component of the pentose phosphate pathway.</text>
</comment>
<dbReference type="InterPro" id="IPR011877">
    <property type="entry name" value="Ribokinase"/>
</dbReference>
<evidence type="ECO:0000256" key="1">
    <source>
        <dbReference type="ARBA" id="ARBA00022679"/>
    </source>
</evidence>
<comment type="caution">
    <text evidence="9">Lacks conserved residue(s) required for the propagation of feature annotation.</text>
</comment>
<evidence type="ECO:0000256" key="3">
    <source>
        <dbReference type="ARBA" id="ARBA00022741"/>
    </source>
</evidence>
<keyword evidence="4 9" id="KW-0418">Kinase</keyword>
<feature type="active site" description="Proton acceptor" evidence="9">
    <location>
        <position position="227"/>
    </location>
</feature>
<feature type="binding site" evidence="9">
    <location>
        <begin position="195"/>
        <end position="200"/>
    </location>
    <ligand>
        <name>ATP</name>
        <dbReference type="ChEBI" id="CHEBI:30616"/>
    </ligand>
</feature>
<feature type="binding site" evidence="9">
    <location>
        <begin position="5"/>
        <end position="7"/>
    </location>
    <ligand>
        <name>substrate</name>
    </ligand>
</feature>
<dbReference type="InterPro" id="IPR002139">
    <property type="entry name" value="Ribo/fructo_kinase"/>
</dbReference>
<evidence type="ECO:0000256" key="8">
    <source>
        <dbReference type="ARBA" id="ARBA00023277"/>
    </source>
</evidence>
<keyword evidence="7 9" id="KW-0630">Potassium</keyword>
<dbReference type="PANTHER" id="PTHR10584">
    <property type="entry name" value="SUGAR KINASE"/>
    <property type="match status" value="1"/>
</dbReference>
<proteinExistence type="inferred from homology"/>
<feature type="binding site" evidence="9">
    <location>
        <position position="221"/>
    </location>
    <ligand>
        <name>K(+)</name>
        <dbReference type="ChEBI" id="CHEBI:29103"/>
    </ligand>
</feature>
<feature type="binding site" evidence="9">
    <location>
        <position position="132"/>
    </location>
    <ligand>
        <name>substrate</name>
    </ligand>
</feature>